<dbReference type="RefSeq" id="XP_049129595.1">
    <property type="nucleotide sequence ID" value="XM_049273638.1"/>
</dbReference>
<keyword evidence="1" id="KW-0732">Signal</keyword>
<proteinExistence type="predicted"/>
<gene>
    <name evidence="2" type="ORF">ColSpa_07426</name>
</gene>
<keyword evidence="3" id="KW-1185">Reference proteome</keyword>
<evidence type="ECO:0000256" key="1">
    <source>
        <dbReference type="SAM" id="SignalP"/>
    </source>
</evidence>
<name>A0AA37LJK2_9PEZI</name>
<dbReference type="PANTHER" id="PTHR35186:SF4">
    <property type="entry name" value="PRION-INHIBITION AND PROPAGATION HELO DOMAIN-CONTAINING PROTEIN"/>
    <property type="match status" value="1"/>
</dbReference>
<feature type="signal peptide" evidence="1">
    <location>
        <begin position="1"/>
        <end position="20"/>
    </location>
</feature>
<dbReference type="Proteomes" id="UP001055115">
    <property type="component" value="Unassembled WGS sequence"/>
</dbReference>
<organism evidence="2 3">
    <name type="scientific">Colletotrichum spaethianum</name>
    <dbReference type="NCBI Taxonomy" id="700344"/>
    <lineage>
        <taxon>Eukaryota</taxon>
        <taxon>Fungi</taxon>
        <taxon>Dikarya</taxon>
        <taxon>Ascomycota</taxon>
        <taxon>Pezizomycotina</taxon>
        <taxon>Sordariomycetes</taxon>
        <taxon>Hypocreomycetidae</taxon>
        <taxon>Glomerellales</taxon>
        <taxon>Glomerellaceae</taxon>
        <taxon>Colletotrichum</taxon>
        <taxon>Colletotrichum spaethianum species complex</taxon>
    </lineage>
</organism>
<dbReference type="PANTHER" id="PTHR35186">
    <property type="entry name" value="ANK_REP_REGION DOMAIN-CONTAINING PROTEIN"/>
    <property type="match status" value="1"/>
</dbReference>
<feature type="chain" id="PRO_5041407500" description="NACHT-NTPase and P-loop NTPases N-terminal domain-containing protein" evidence="1">
    <location>
        <begin position="21"/>
        <end position="141"/>
    </location>
</feature>
<dbReference type="AlphaFoldDB" id="A0AA37LJK2"/>
<evidence type="ECO:0000313" key="3">
    <source>
        <dbReference type="Proteomes" id="UP001055115"/>
    </source>
</evidence>
<dbReference type="EMBL" id="BQXU01000019">
    <property type="protein sequence ID" value="GKT47245.1"/>
    <property type="molecule type" value="Genomic_DNA"/>
</dbReference>
<protein>
    <recommendedName>
        <fullName evidence="4">NACHT-NTPase and P-loop NTPases N-terminal domain-containing protein</fullName>
    </recommendedName>
</protein>
<accession>A0AA37LJK2</accession>
<dbReference type="GeneID" id="73328228"/>
<evidence type="ECO:0000313" key="2">
    <source>
        <dbReference type="EMBL" id="GKT47245.1"/>
    </source>
</evidence>
<reference evidence="2 3" key="1">
    <citation type="submission" date="2022-03" db="EMBL/GenBank/DDBJ databases">
        <title>Genome data of Colletotrichum spp.</title>
        <authorList>
            <person name="Utami Y.D."/>
            <person name="Hiruma K."/>
        </authorList>
    </citation>
    <scope>NUCLEOTIDE SEQUENCE [LARGE SCALE GENOMIC DNA]</scope>
    <source>
        <strain evidence="2 3">MAFF 239500</strain>
    </source>
</reference>
<evidence type="ECO:0008006" key="4">
    <source>
        <dbReference type="Google" id="ProtNLM"/>
    </source>
</evidence>
<comment type="caution">
    <text evidence="2">The sequence shown here is derived from an EMBL/GenBank/DDBJ whole genome shotgun (WGS) entry which is preliminary data.</text>
</comment>
<sequence length="141" mass="15742">MSGFELAGVILGVLPLVINALADYRDGKGTLNTLLKFQGLIDDLIHQLSTQKTAFYLDILQLLREARVPEILDDVDPPEARCVAVLRDSKTGDEVTRYLGQLYPQFLEILGYYEKCLKDITSKLGNIVRLKTASPPTYEAK</sequence>